<sequence length="55" mass="6265">MLTAYPQTTLTVYPPTTLAARVARLLVLAGFIFHDPRRLRGLFHSLFFDALTFLN</sequence>
<organism evidence="1 2">
    <name type="scientific">Puccinia graminis f. sp. tritici</name>
    <dbReference type="NCBI Taxonomy" id="56615"/>
    <lineage>
        <taxon>Eukaryota</taxon>
        <taxon>Fungi</taxon>
        <taxon>Dikarya</taxon>
        <taxon>Basidiomycota</taxon>
        <taxon>Pucciniomycotina</taxon>
        <taxon>Pucciniomycetes</taxon>
        <taxon>Pucciniales</taxon>
        <taxon>Pucciniaceae</taxon>
        <taxon>Puccinia</taxon>
    </lineage>
</organism>
<comment type="caution">
    <text evidence="1">The sequence shown here is derived from an EMBL/GenBank/DDBJ whole genome shotgun (WGS) entry which is preliminary data.</text>
</comment>
<gene>
    <name evidence="1" type="ORF">PGTUg99_004295</name>
</gene>
<dbReference type="EMBL" id="VDEP01000357">
    <property type="protein sequence ID" value="KAA1097050.1"/>
    <property type="molecule type" value="Genomic_DNA"/>
</dbReference>
<dbReference type="AlphaFoldDB" id="A0A5B0P8V0"/>
<dbReference type="Proteomes" id="UP000325313">
    <property type="component" value="Unassembled WGS sequence"/>
</dbReference>
<evidence type="ECO:0000313" key="2">
    <source>
        <dbReference type="Proteomes" id="UP000325313"/>
    </source>
</evidence>
<proteinExistence type="predicted"/>
<evidence type="ECO:0000313" key="1">
    <source>
        <dbReference type="EMBL" id="KAA1097050.1"/>
    </source>
</evidence>
<protein>
    <submittedName>
        <fullName evidence="1">Uncharacterized protein</fullName>
    </submittedName>
</protein>
<name>A0A5B0P8V0_PUCGR</name>
<reference evidence="1 2" key="1">
    <citation type="submission" date="2019-05" db="EMBL/GenBank/DDBJ databases">
        <title>Emergence of the Ug99 lineage of the wheat stem rust pathogen through somatic hybridization.</title>
        <authorList>
            <person name="Li F."/>
            <person name="Upadhyaya N.M."/>
            <person name="Sperschneider J."/>
            <person name="Matny O."/>
            <person name="Nguyen-Phuc H."/>
            <person name="Mago R."/>
            <person name="Raley C."/>
            <person name="Miller M.E."/>
            <person name="Silverstein K.A.T."/>
            <person name="Henningsen E."/>
            <person name="Hirsch C.D."/>
            <person name="Visser B."/>
            <person name="Pretorius Z.A."/>
            <person name="Steffenson B.J."/>
            <person name="Schwessinger B."/>
            <person name="Dodds P.N."/>
            <person name="Figueroa M."/>
        </authorList>
    </citation>
    <scope>NUCLEOTIDE SEQUENCE [LARGE SCALE GENOMIC DNA]</scope>
    <source>
        <strain evidence="1 2">Ug99</strain>
    </source>
</reference>
<accession>A0A5B0P8V0</accession>